<evidence type="ECO:0000256" key="1">
    <source>
        <dbReference type="SAM" id="MobiDB-lite"/>
    </source>
</evidence>
<reference evidence="2 3" key="1">
    <citation type="submission" date="2019-05" db="EMBL/GenBank/DDBJ databases">
        <title>The compact genome of Giardia muris reveals important steps in the evolution of intestinal protozoan parasites.</title>
        <authorList>
            <person name="Xu F."/>
            <person name="Jimenez-Gonzalez A."/>
            <person name="Einarsson E."/>
            <person name="Astvaldsson A."/>
            <person name="Peirasmaki D."/>
            <person name="Eckmann L."/>
            <person name="Andersson J.O."/>
            <person name="Svard S.G."/>
            <person name="Jerlstrom-Hultqvist J."/>
        </authorList>
    </citation>
    <scope>NUCLEOTIDE SEQUENCE [LARGE SCALE GENOMIC DNA]</scope>
    <source>
        <strain evidence="2 3">Roberts-Thomson</strain>
    </source>
</reference>
<dbReference type="Proteomes" id="UP000315496">
    <property type="component" value="Chromosome 3"/>
</dbReference>
<sequence>MTVEVHFPTFPRGLPRFSLDAVDEIIFSDLTHFQGTVRTAGLTGLGKIRFPPRTTYYGFCADSVLTGPLGVVEVEDGMTFIGAFDEGKLVGPSLIKFADGSVFRGEMVTGMATGYGAIHLAQTSTDFAGTFISNIPNGFGALAVGAWRGLLGGAYDSESSIYVGDFCDGEPDGFGAVVSAFASGAQGARRYNHFVGTFYAGVRHGPGALLTSAEDLLVGTFENDKKIGLFLYVEQLKNAAELRFYVEDVCLETYAIRGVYFRRPWTLRNLLLSLQLLIPDLGNTVEAFHDFVAEFDRCLSEGVLDVRTGLKGFGASERYPIIGTILSLVTRQTVPAISRLITDCRVALPHLSNLLATHIRRALGKQVYVPHDAFMDEGRPLTPVQQDFLAQIDTLKACLLSCFDVLRLIFCFYQAQEALLLEEHTKTFMRNDPVFSIDAEPDILHSHEEEHTISLLRPLLRPSRSWYIEDYGIFTEDALQAALDRVDPIFLPPPLEQEGEVTPIGNPEQPTGGQVGSSPLIAVDTQADQMPDEEGLPISLQALPSARFNPVPASGSSQRSSLTAEASSRMASPLTRQEPASFKFSFGTEGVPAIRDLAVDIRIFDQKHARPTIAGIDAYNNELVMAFLKAVEHSATLSAFTLERFTAELFASQPYLSDYLFELYPDILRLIHLVGKPSDEALIAGALGLDTQYIGKERDFNYELFLEYLVELSSLLGVERINTMYTQATAHGSQQKMVLLETERELPLAKFLRFVVVPFGQSILKQITAVVQGSEEAQQTLAPLFAHLQQDGRTPLQALRTILSKLQTINHGDEPLAGGMSTTDLGQSLINTSIQSNLRVGMSPRNTSMGVSHNRLAGGASTLSLQARRAGTPMIRLRDPSRTFTQFEATLMGSLALSERLTAFLRGPDSLRQVYALPASVVSPHVWSLAVSSLSVLYAFSRLGKGRDDTSTLTLFKGFHAARREIFVRKYNDELLRSHDEPEANTDAFTDYSSKPETDLASPSPALAAGIRDLHIDEVVDEDGEEDGAPFSCAAAQSLLAQFSDFDIYLPTPETHGDSRSELRTESIISVHRAALPATTTHEVVLAELSERLAALPLTPLLCLATTAAHCYASRACFEDLPEESEESQNSFELPSVLEESMECSVSVEQTVKDALYSPESRRVFVREIVRCLAESSTCIHALLEGERVCE</sequence>
<dbReference type="PANTHER" id="PTHR46614:SF1">
    <property type="entry name" value="MORN REPEAT-CONTAINING PROTEIN 4"/>
    <property type="match status" value="1"/>
</dbReference>
<dbReference type="GO" id="GO:0042995">
    <property type="term" value="C:cell projection"/>
    <property type="evidence" value="ECO:0007669"/>
    <property type="project" value="TreeGrafter"/>
</dbReference>
<gene>
    <name evidence="2" type="ORF">GMRT_11273</name>
</gene>
<evidence type="ECO:0000313" key="2">
    <source>
        <dbReference type="EMBL" id="TNJ27397.1"/>
    </source>
</evidence>
<evidence type="ECO:0000313" key="3">
    <source>
        <dbReference type="Proteomes" id="UP000315496"/>
    </source>
</evidence>
<dbReference type="OrthoDB" id="406044at2759"/>
<accession>A0A4Z1T2W1</accession>
<protein>
    <recommendedName>
        <fullName evidence="4">Vacuolar protein sorting-associated protein 8 central domain-containing protein</fullName>
    </recommendedName>
</protein>
<dbReference type="SUPFAM" id="SSF82185">
    <property type="entry name" value="Histone H3 K4-specific methyltransferase SET7/9 N-terminal domain"/>
    <property type="match status" value="2"/>
</dbReference>
<dbReference type="EMBL" id="VDLU01000003">
    <property type="protein sequence ID" value="TNJ27397.1"/>
    <property type="molecule type" value="Genomic_DNA"/>
</dbReference>
<dbReference type="AlphaFoldDB" id="A0A4Z1T2W1"/>
<dbReference type="VEuPathDB" id="GiardiaDB:GMRT_11273"/>
<comment type="caution">
    <text evidence="2">The sequence shown here is derived from an EMBL/GenBank/DDBJ whole genome shotgun (WGS) entry which is preliminary data.</text>
</comment>
<feature type="region of interest" description="Disordered" evidence="1">
    <location>
        <begin position="549"/>
        <end position="574"/>
    </location>
</feature>
<evidence type="ECO:0008006" key="4">
    <source>
        <dbReference type="Google" id="ProtNLM"/>
    </source>
</evidence>
<organism evidence="2 3">
    <name type="scientific">Giardia muris</name>
    <dbReference type="NCBI Taxonomy" id="5742"/>
    <lineage>
        <taxon>Eukaryota</taxon>
        <taxon>Metamonada</taxon>
        <taxon>Diplomonadida</taxon>
        <taxon>Hexamitidae</taxon>
        <taxon>Giardiinae</taxon>
        <taxon>Giardia</taxon>
    </lineage>
</organism>
<dbReference type="GO" id="GO:0048678">
    <property type="term" value="P:response to axon injury"/>
    <property type="evidence" value="ECO:0007669"/>
    <property type="project" value="TreeGrafter"/>
</dbReference>
<feature type="region of interest" description="Disordered" evidence="1">
    <location>
        <begin position="982"/>
        <end position="1003"/>
    </location>
</feature>
<dbReference type="InterPro" id="IPR052315">
    <property type="entry name" value="MORN4"/>
</dbReference>
<name>A0A4Z1T2W1_GIAMU</name>
<dbReference type="PANTHER" id="PTHR46614">
    <property type="entry name" value="MORN REPEAT-CONTAINING PROTEIN 4"/>
    <property type="match status" value="1"/>
</dbReference>
<keyword evidence="3" id="KW-1185">Reference proteome</keyword>
<proteinExistence type="predicted"/>
<feature type="compositionally biased region" description="Polar residues" evidence="1">
    <location>
        <begin position="554"/>
        <end position="570"/>
    </location>
</feature>